<feature type="transmembrane region" description="Helical" evidence="7">
    <location>
        <begin position="264"/>
        <end position="284"/>
    </location>
</feature>
<dbReference type="PANTHER" id="PTHR43744:SF9">
    <property type="entry name" value="POLYGALACTURONAN_RHAMNOGALACTURONAN TRANSPORT SYSTEM PERMEASE PROTEIN YTCP"/>
    <property type="match status" value="1"/>
</dbReference>
<feature type="transmembrane region" description="Helical" evidence="7">
    <location>
        <begin position="188"/>
        <end position="210"/>
    </location>
</feature>
<evidence type="ECO:0000256" key="6">
    <source>
        <dbReference type="ARBA" id="ARBA00023136"/>
    </source>
</evidence>
<comment type="caution">
    <text evidence="9">The sequence shown here is derived from an EMBL/GenBank/DDBJ whole genome shotgun (WGS) entry which is preliminary data.</text>
</comment>
<keyword evidence="6 7" id="KW-0472">Membrane</keyword>
<evidence type="ECO:0000256" key="1">
    <source>
        <dbReference type="ARBA" id="ARBA00004651"/>
    </source>
</evidence>
<comment type="similarity">
    <text evidence="7">Belongs to the binding-protein-dependent transport system permease family.</text>
</comment>
<dbReference type="Pfam" id="PF00528">
    <property type="entry name" value="BPD_transp_1"/>
    <property type="match status" value="1"/>
</dbReference>
<keyword evidence="2 7" id="KW-0813">Transport</keyword>
<organism evidence="9 10">
    <name type="scientific">Catonella massiliensis</name>
    <dbReference type="NCBI Taxonomy" id="2799636"/>
    <lineage>
        <taxon>Bacteria</taxon>
        <taxon>Bacillati</taxon>
        <taxon>Bacillota</taxon>
        <taxon>Clostridia</taxon>
        <taxon>Lachnospirales</taxon>
        <taxon>Lachnospiraceae</taxon>
        <taxon>Catonella</taxon>
    </lineage>
</organism>
<dbReference type="RefSeq" id="WP_208429223.1">
    <property type="nucleotide sequence ID" value="NZ_JAEPRJ010000001.1"/>
</dbReference>
<evidence type="ECO:0000256" key="4">
    <source>
        <dbReference type="ARBA" id="ARBA00022692"/>
    </source>
</evidence>
<evidence type="ECO:0000256" key="5">
    <source>
        <dbReference type="ARBA" id="ARBA00022989"/>
    </source>
</evidence>
<protein>
    <submittedName>
        <fullName evidence="9">Carbohydrate ABC transporter permease</fullName>
    </submittedName>
</protein>
<dbReference type="InterPro" id="IPR035906">
    <property type="entry name" value="MetI-like_sf"/>
</dbReference>
<keyword evidence="5 7" id="KW-1133">Transmembrane helix</keyword>
<evidence type="ECO:0000313" key="10">
    <source>
        <dbReference type="Proteomes" id="UP000604730"/>
    </source>
</evidence>
<dbReference type="PANTHER" id="PTHR43744">
    <property type="entry name" value="ABC TRANSPORTER PERMEASE PROTEIN MG189-RELATED-RELATED"/>
    <property type="match status" value="1"/>
</dbReference>
<evidence type="ECO:0000256" key="7">
    <source>
        <dbReference type="RuleBase" id="RU363032"/>
    </source>
</evidence>
<dbReference type="PROSITE" id="PS50928">
    <property type="entry name" value="ABC_TM1"/>
    <property type="match status" value="1"/>
</dbReference>
<dbReference type="Gene3D" id="1.10.3720.10">
    <property type="entry name" value="MetI-like"/>
    <property type="match status" value="1"/>
</dbReference>
<reference evidence="9 10" key="1">
    <citation type="submission" date="2021-01" db="EMBL/GenBank/DDBJ databases">
        <title>Isolation and description of Catonella massiliensis sp. nov., a novel Catonella species, isolated from a stable periodontitis subject.</title>
        <authorList>
            <person name="Antezack A."/>
            <person name="Boxberger M."/>
            <person name="La Scola B."/>
            <person name="Monnet-Corti V."/>
        </authorList>
    </citation>
    <scope>NUCLEOTIDE SEQUENCE [LARGE SCALE GENOMIC DNA]</scope>
    <source>
        <strain evidence="9 10">Marseille-Q4567</strain>
    </source>
</reference>
<feature type="transmembrane region" description="Helical" evidence="7">
    <location>
        <begin position="114"/>
        <end position="134"/>
    </location>
</feature>
<evidence type="ECO:0000259" key="8">
    <source>
        <dbReference type="PROSITE" id="PS50928"/>
    </source>
</evidence>
<accession>A0ABS1J0U8</accession>
<feature type="transmembrane region" description="Helical" evidence="7">
    <location>
        <begin position="83"/>
        <end position="102"/>
    </location>
</feature>
<feature type="transmembrane region" description="Helical" evidence="7">
    <location>
        <begin position="21"/>
        <end position="43"/>
    </location>
</feature>
<sequence length="299" mass="33417">MENTKFRYMSIGDKTFTVANYVVLTAIFLIVLYPIIYVISASFSSPQAVISGRVLLLPVEPTLRGYEAVFQNAKILSGFANSIFYLVAGTAINIIMTILCAYPLSRKEFRARGAVAMFFIFTMYFSGGIVPSYILVKSLHIMDTRWAMIIPTAMSTYNMIICRTYIVNSIPDELYEASQMDGCTPFKYMMKVIVPLSKPIIAVLVLYYGVAKWNDYFNAMLYLYKEGLQPLTIVMKEILIQNKVDLTKVGNASAVAKLQGMSELLKYSTIVVASLPVMLLYPLIQKHLVKGVMVGAVKG</sequence>
<gene>
    <name evidence="9" type="ORF">JJN12_08215</name>
</gene>
<comment type="subcellular location">
    <subcellularLocation>
        <location evidence="1 7">Cell membrane</location>
        <topology evidence="1 7">Multi-pass membrane protein</topology>
    </subcellularLocation>
</comment>
<dbReference type="EMBL" id="JAEPRJ010000001">
    <property type="protein sequence ID" value="MBK5897759.1"/>
    <property type="molecule type" value="Genomic_DNA"/>
</dbReference>
<keyword evidence="10" id="KW-1185">Reference proteome</keyword>
<keyword evidence="3" id="KW-1003">Cell membrane</keyword>
<proteinExistence type="inferred from homology"/>
<evidence type="ECO:0000313" key="9">
    <source>
        <dbReference type="EMBL" id="MBK5897759.1"/>
    </source>
</evidence>
<evidence type="ECO:0000256" key="3">
    <source>
        <dbReference type="ARBA" id="ARBA00022475"/>
    </source>
</evidence>
<dbReference type="Proteomes" id="UP000604730">
    <property type="component" value="Unassembled WGS sequence"/>
</dbReference>
<feature type="transmembrane region" description="Helical" evidence="7">
    <location>
        <begin position="146"/>
        <end position="167"/>
    </location>
</feature>
<feature type="domain" description="ABC transmembrane type-1" evidence="8">
    <location>
        <begin position="79"/>
        <end position="276"/>
    </location>
</feature>
<dbReference type="InterPro" id="IPR000515">
    <property type="entry name" value="MetI-like"/>
</dbReference>
<dbReference type="SUPFAM" id="SSF161098">
    <property type="entry name" value="MetI-like"/>
    <property type="match status" value="1"/>
</dbReference>
<evidence type="ECO:0000256" key="2">
    <source>
        <dbReference type="ARBA" id="ARBA00022448"/>
    </source>
</evidence>
<keyword evidence="4 7" id="KW-0812">Transmembrane</keyword>
<dbReference type="CDD" id="cd06261">
    <property type="entry name" value="TM_PBP2"/>
    <property type="match status" value="1"/>
</dbReference>
<name>A0ABS1J0U8_9FIRM</name>